<dbReference type="OrthoDB" id="8479024at2"/>
<dbReference type="AlphaFoldDB" id="A0A2S6MYM2"/>
<dbReference type="Proteomes" id="UP000239724">
    <property type="component" value="Unassembled WGS sequence"/>
</dbReference>
<organism evidence="2 3">
    <name type="scientific">Rhodopila globiformis</name>
    <name type="common">Rhodopseudomonas globiformis</name>
    <dbReference type="NCBI Taxonomy" id="1071"/>
    <lineage>
        <taxon>Bacteria</taxon>
        <taxon>Pseudomonadati</taxon>
        <taxon>Pseudomonadota</taxon>
        <taxon>Alphaproteobacteria</taxon>
        <taxon>Acetobacterales</taxon>
        <taxon>Acetobacteraceae</taxon>
        <taxon>Rhodopila</taxon>
    </lineage>
</organism>
<dbReference type="InterPro" id="IPR010865">
    <property type="entry name" value="DUF1499"/>
</dbReference>
<evidence type="ECO:0000313" key="2">
    <source>
        <dbReference type="EMBL" id="PPQ27452.1"/>
    </source>
</evidence>
<gene>
    <name evidence="2" type="ORF">CCS01_27260</name>
</gene>
<keyword evidence="3" id="KW-1185">Reference proteome</keyword>
<protein>
    <recommendedName>
        <fullName evidence="4">DUF1499 domain-containing protein</fullName>
    </recommendedName>
</protein>
<dbReference type="RefSeq" id="WP_104521981.1">
    <property type="nucleotide sequence ID" value="NZ_NHRY01000258.1"/>
</dbReference>
<dbReference type="Pfam" id="PF07386">
    <property type="entry name" value="DUF1499"/>
    <property type="match status" value="1"/>
</dbReference>
<accession>A0A2S6MYM2</accession>
<proteinExistence type="predicted"/>
<evidence type="ECO:0000256" key="1">
    <source>
        <dbReference type="SAM" id="SignalP"/>
    </source>
</evidence>
<evidence type="ECO:0000313" key="3">
    <source>
        <dbReference type="Proteomes" id="UP000239724"/>
    </source>
</evidence>
<keyword evidence="1" id="KW-0732">Signal</keyword>
<sequence length="160" mass="17386">MNPLAWLISLVLPACGFPAAEGLPTPPVMDVAHIVRPATPNTALAAPAGFTPAPDIVTPVYHVPADRLFALVREVAADQPRTYQAALYPEQRQAHYVARSAVFNFPDLVMVQVRADSPGSSDLILYSRSVYGRGDLGVNRKRAETWLDALDKKLPPSSER</sequence>
<name>A0A2S6MYM2_RHOGL</name>
<feature type="signal peptide" evidence="1">
    <location>
        <begin position="1"/>
        <end position="19"/>
    </location>
</feature>
<evidence type="ECO:0008006" key="4">
    <source>
        <dbReference type="Google" id="ProtNLM"/>
    </source>
</evidence>
<dbReference type="EMBL" id="NHRY01000258">
    <property type="protein sequence ID" value="PPQ27452.1"/>
    <property type="molecule type" value="Genomic_DNA"/>
</dbReference>
<feature type="chain" id="PRO_5015473816" description="DUF1499 domain-containing protein" evidence="1">
    <location>
        <begin position="20"/>
        <end position="160"/>
    </location>
</feature>
<reference evidence="2 3" key="1">
    <citation type="journal article" date="2018" name="Arch. Microbiol.">
        <title>New insights into the metabolic potential of the phototrophic purple bacterium Rhodopila globiformis DSM 161(T) from its draft genome sequence and evidence for a vanadium-dependent nitrogenase.</title>
        <authorList>
            <person name="Imhoff J.F."/>
            <person name="Rahn T."/>
            <person name="Kunzel S."/>
            <person name="Neulinger S.C."/>
        </authorList>
    </citation>
    <scope>NUCLEOTIDE SEQUENCE [LARGE SCALE GENOMIC DNA]</scope>
    <source>
        <strain evidence="2 3">DSM 161</strain>
    </source>
</reference>
<comment type="caution">
    <text evidence="2">The sequence shown here is derived from an EMBL/GenBank/DDBJ whole genome shotgun (WGS) entry which is preliminary data.</text>
</comment>